<feature type="region of interest" description="Disordered" evidence="6">
    <location>
        <begin position="1"/>
        <end position="37"/>
    </location>
</feature>
<dbReference type="GO" id="GO:0022857">
    <property type="term" value="F:transmembrane transporter activity"/>
    <property type="evidence" value="ECO:0007669"/>
    <property type="project" value="InterPro"/>
</dbReference>
<dbReference type="EMBL" id="JAULSW010000010">
    <property type="protein sequence ID" value="KAK3368266.1"/>
    <property type="molecule type" value="Genomic_DNA"/>
</dbReference>
<feature type="transmembrane region" description="Helical" evidence="7">
    <location>
        <begin position="214"/>
        <end position="233"/>
    </location>
</feature>
<feature type="transmembrane region" description="Helical" evidence="7">
    <location>
        <begin position="93"/>
        <end position="117"/>
    </location>
</feature>
<sequence length="549" mass="59903">MASTIELHNRDKSASKEPSVQDVGDDSGGLNGGGGRYTNDERDLIRLGKKPVLKRNFGFMSILGFSCTVLITWEGMLIVSTQSLLNGGPAGVIWGYLIVWIGTLSTFAVLSELASMAPTAGGQYHWVALLAPDSSKNFLSYLTGWLTFAGWQAVTASAAFLIGSLLQSTIVMANPDYSPLPWQTMLFLWAILAFAVFINTVASKTLAHFEGMILILHVLGFFGILIPLVYLAPHGDGSIFTTFVNLGNWETQGLSFMIGLPAAVFSLIGADSAVHMAEEIRNASTVVPQAIIFSIVLNGILGFAMMVAYLICFGNLDENLEPILGSLETLGFPFLYVFQTGTGSTSGAVVMSLIIVILGVCSTVGALASSSRMLWSFARDRAIPFWKYFTILDRRTSIPIYTVAFTTLISVLLSLITLGSTVAFNNIVNLSVAGLYASYFLSCGLLLWRRLQGIQPHNPSVARIGPGKLHWGPWRIPGIWGILNNVFACCYLLLLWVWAFFPPLTPVEPETMNFSVLTFGFMVLFAVVWYFVQGKREYQGPVVEVEEDL</sequence>
<protein>
    <submittedName>
        <fullName evidence="8">Amino acid/polyamine transporter I</fullName>
    </submittedName>
</protein>
<evidence type="ECO:0000256" key="7">
    <source>
        <dbReference type="SAM" id="Phobius"/>
    </source>
</evidence>
<reference evidence="8" key="1">
    <citation type="journal article" date="2023" name="Mol. Phylogenet. Evol.">
        <title>Genome-scale phylogeny and comparative genomics of the fungal order Sordariales.</title>
        <authorList>
            <person name="Hensen N."/>
            <person name="Bonometti L."/>
            <person name="Westerberg I."/>
            <person name="Brannstrom I.O."/>
            <person name="Guillou S."/>
            <person name="Cros-Aarteil S."/>
            <person name="Calhoun S."/>
            <person name="Haridas S."/>
            <person name="Kuo A."/>
            <person name="Mondo S."/>
            <person name="Pangilinan J."/>
            <person name="Riley R."/>
            <person name="LaButti K."/>
            <person name="Andreopoulos B."/>
            <person name="Lipzen A."/>
            <person name="Chen C."/>
            <person name="Yan M."/>
            <person name="Daum C."/>
            <person name="Ng V."/>
            <person name="Clum A."/>
            <person name="Steindorff A."/>
            <person name="Ohm R.A."/>
            <person name="Martin F."/>
            <person name="Silar P."/>
            <person name="Natvig D.O."/>
            <person name="Lalanne C."/>
            <person name="Gautier V."/>
            <person name="Ament-Velasquez S.L."/>
            <person name="Kruys A."/>
            <person name="Hutchinson M.I."/>
            <person name="Powell A.J."/>
            <person name="Barry K."/>
            <person name="Miller A.N."/>
            <person name="Grigoriev I.V."/>
            <person name="Debuchy R."/>
            <person name="Gladieux P."/>
            <person name="Hiltunen Thoren M."/>
            <person name="Johannesson H."/>
        </authorList>
    </citation>
    <scope>NUCLEOTIDE SEQUENCE</scope>
    <source>
        <strain evidence="8">CBS 232.78</strain>
    </source>
</reference>
<feature type="transmembrane region" description="Helical" evidence="7">
    <location>
        <begin position="253"/>
        <end position="274"/>
    </location>
</feature>
<evidence type="ECO:0000256" key="3">
    <source>
        <dbReference type="ARBA" id="ARBA00022692"/>
    </source>
</evidence>
<proteinExistence type="predicted"/>
<evidence type="ECO:0000313" key="9">
    <source>
        <dbReference type="Proteomes" id="UP001285441"/>
    </source>
</evidence>
<dbReference type="Gene3D" id="1.20.1740.10">
    <property type="entry name" value="Amino acid/polyamine transporter I"/>
    <property type="match status" value="1"/>
</dbReference>
<feature type="transmembrane region" description="Helical" evidence="7">
    <location>
        <begin position="430"/>
        <end position="448"/>
    </location>
</feature>
<dbReference type="PANTHER" id="PTHR45649">
    <property type="entry name" value="AMINO-ACID PERMEASE BAT1"/>
    <property type="match status" value="1"/>
</dbReference>
<evidence type="ECO:0000256" key="2">
    <source>
        <dbReference type="ARBA" id="ARBA00022448"/>
    </source>
</evidence>
<dbReference type="Pfam" id="PF13520">
    <property type="entry name" value="AA_permease_2"/>
    <property type="match status" value="1"/>
</dbReference>
<feature type="transmembrane region" description="Helical" evidence="7">
    <location>
        <begin position="138"/>
        <end position="162"/>
    </location>
</feature>
<evidence type="ECO:0000256" key="1">
    <source>
        <dbReference type="ARBA" id="ARBA00004141"/>
    </source>
</evidence>
<dbReference type="Proteomes" id="UP001285441">
    <property type="component" value="Unassembled WGS sequence"/>
</dbReference>
<comment type="caution">
    <text evidence="8">The sequence shown here is derived from an EMBL/GenBank/DDBJ whole genome shotgun (WGS) entry which is preliminary data.</text>
</comment>
<evidence type="ECO:0000313" key="8">
    <source>
        <dbReference type="EMBL" id="KAK3368266.1"/>
    </source>
</evidence>
<feature type="compositionally biased region" description="Gly residues" evidence="6">
    <location>
        <begin position="26"/>
        <end position="36"/>
    </location>
</feature>
<dbReference type="PANTHER" id="PTHR45649:SF1">
    <property type="entry name" value="TRANSPORTER, PUTATIVE (EUROFUNG)-RELATED"/>
    <property type="match status" value="1"/>
</dbReference>
<keyword evidence="9" id="KW-1185">Reference proteome</keyword>
<evidence type="ECO:0000256" key="5">
    <source>
        <dbReference type="ARBA" id="ARBA00023136"/>
    </source>
</evidence>
<gene>
    <name evidence="8" type="ORF">B0H63DRAFT_528637</name>
</gene>
<feature type="transmembrane region" description="Helical" evidence="7">
    <location>
        <begin position="286"/>
        <end position="311"/>
    </location>
</feature>
<feature type="transmembrane region" description="Helical" evidence="7">
    <location>
        <begin position="182"/>
        <end position="202"/>
    </location>
</feature>
<evidence type="ECO:0000256" key="6">
    <source>
        <dbReference type="SAM" id="MobiDB-lite"/>
    </source>
</evidence>
<feature type="transmembrane region" description="Helical" evidence="7">
    <location>
        <begin position="513"/>
        <end position="532"/>
    </location>
</feature>
<dbReference type="InterPro" id="IPR002293">
    <property type="entry name" value="AA/rel_permease1"/>
</dbReference>
<dbReference type="PIRSF" id="PIRSF006060">
    <property type="entry name" value="AA_transporter"/>
    <property type="match status" value="1"/>
</dbReference>
<accession>A0AAE0K2P1</accession>
<name>A0AAE0K2P1_9PEZI</name>
<feature type="transmembrane region" description="Helical" evidence="7">
    <location>
        <begin position="348"/>
        <end position="369"/>
    </location>
</feature>
<keyword evidence="3 7" id="KW-0812">Transmembrane</keyword>
<keyword evidence="2" id="KW-0813">Transport</keyword>
<comment type="subcellular location">
    <subcellularLocation>
        <location evidence="1">Membrane</location>
        <topology evidence="1">Multi-pass membrane protein</topology>
    </subcellularLocation>
</comment>
<dbReference type="GO" id="GO:0016020">
    <property type="term" value="C:membrane"/>
    <property type="evidence" value="ECO:0007669"/>
    <property type="project" value="UniProtKB-SubCell"/>
</dbReference>
<feature type="transmembrane region" description="Helical" evidence="7">
    <location>
        <begin position="478"/>
        <end position="501"/>
    </location>
</feature>
<feature type="transmembrane region" description="Helical" evidence="7">
    <location>
        <begin position="400"/>
        <end position="424"/>
    </location>
</feature>
<evidence type="ECO:0000256" key="4">
    <source>
        <dbReference type="ARBA" id="ARBA00022989"/>
    </source>
</evidence>
<feature type="transmembrane region" description="Helical" evidence="7">
    <location>
        <begin position="56"/>
        <end position="73"/>
    </location>
</feature>
<organism evidence="8 9">
    <name type="scientific">Podospora didyma</name>
    <dbReference type="NCBI Taxonomy" id="330526"/>
    <lineage>
        <taxon>Eukaryota</taxon>
        <taxon>Fungi</taxon>
        <taxon>Dikarya</taxon>
        <taxon>Ascomycota</taxon>
        <taxon>Pezizomycotina</taxon>
        <taxon>Sordariomycetes</taxon>
        <taxon>Sordariomycetidae</taxon>
        <taxon>Sordariales</taxon>
        <taxon>Podosporaceae</taxon>
        <taxon>Podospora</taxon>
    </lineage>
</organism>
<keyword evidence="5 7" id="KW-0472">Membrane</keyword>
<keyword evidence="4 7" id="KW-1133">Transmembrane helix</keyword>
<dbReference type="AlphaFoldDB" id="A0AAE0K2P1"/>
<reference evidence="8" key="2">
    <citation type="submission" date="2023-06" db="EMBL/GenBank/DDBJ databases">
        <authorList>
            <consortium name="Lawrence Berkeley National Laboratory"/>
            <person name="Haridas S."/>
            <person name="Hensen N."/>
            <person name="Bonometti L."/>
            <person name="Westerberg I."/>
            <person name="Brannstrom I.O."/>
            <person name="Guillou S."/>
            <person name="Cros-Aarteil S."/>
            <person name="Calhoun S."/>
            <person name="Kuo A."/>
            <person name="Mondo S."/>
            <person name="Pangilinan J."/>
            <person name="Riley R."/>
            <person name="LaButti K."/>
            <person name="Andreopoulos B."/>
            <person name="Lipzen A."/>
            <person name="Chen C."/>
            <person name="Yanf M."/>
            <person name="Daum C."/>
            <person name="Ng V."/>
            <person name="Clum A."/>
            <person name="Steindorff A."/>
            <person name="Ohm R."/>
            <person name="Martin F."/>
            <person name="Silar P."/>
            <person name="Natvig D."/>
            <person name="Lalanne C."/>
            <person name="Gautier V."/>
            <person name="Ament-velasquez S.L."/>
            <person name="Kruys A."/>
            <person name="Hutchinson M.I."/>
            <person name="Powell A.J."/>
            <person name="Barry K."/>
            <person name="Miller A.N."/>
            <person name="Grigoriev I.V."/>
            <person name="Debuchy R."/>
            <person name="Gladieux P."/>
            <person name="Thoren M.H."/>
            <person name="Johannesson H."/>
        </authorList>
    </citation>
    <scope>NUCLEOTIDE SEQUENCE</scope>
    <source>
        <strain evidence="8">CBS 232.78</strain>
    </source>
</reference>